<evidence type="ECO:0000259" key="16">
    <source>
        <dbReference type="PROSITE" id="PS51377"/>
    </source>
</evidence>
<dbReference type="SUPFAM" id="SSF57903">
    <property type="entry name" value="FYVE/PHD zinc finger"/>
    <property type="match status" value="1"/>
</dbReference>
<evidence type="ECO:0000256" key="15">
    <source>
        <dbReference type="SAM" id="MobiDB-lite"/>
    </source>
</evidence>
<feature type="compositionally biased region" description="Basic residues" evidence="15">
    <location>
        <begin position="718"/>
        <end position="729"/>
    </location>
</feature>
<dbReference type="CDD" id="cd22080">
    <property type="entry name" value="WH2_Spire1_r4"/>
    <property type="match status" value="1"/>
</dbReference>
<dbReference type="Gene3D" id="3.30.40.10">
    <property type="entry name" value="Zinc/RING finger domain, C3HC4 (zinc finger)"/>
    <property type="match status" value="1"/>
</dbReference>
<evidence type="ECO:0000256" key="8">
    <source>
        <dbReference type="ARBA" id="ARBA00022490"/>
    </source>
</evidence>
<dbReference type="CTD" id="557962"/>
<keyword evidence="7" id="KW-1003">Cell membrane</keyword>
<dbReference type="GO" id="GO:0005829">
    <property type="term" value="C:cytosol"/>
    <property type="evidence" value="ECO:0007669"/>
    <property type="project" value="UniProtKB-SubCell"/>
</dbReference>
<dbReference type="InterPro" id="IPR029905">
    <property type="entry name" value="Spir-1_FYVE-rel_dom"/>
</dbReference>
<feature type="compositionally biased region" description="Low complexity" evidence="15">
    <location>
        <begin position="626"/>
        <end position="637"/>
    </location>
</feature>
<keyword evidence="6" id="KW-0813">Transport</keyword>
<dbReference type="AlphaFoldDB" id="A0A8M2B6P4"/>
<comment type="similarity">
    <text evidence="5">Belongs to the spire family.</text>
</comment>
<gene>
    <name evidence="18 19" type="primary">spire1a</name>
    <name evidence="18" type="synonym">si:ch211-215i13.1</name>
    <name evidence="18" type="synonym">si:zc215i13.1</name>
    <name evidence="18" type="synonym">Spir-2</name>
    <name evidence="18" type="synonym">spire1</name>
    <name evidence="18" type="synonym">zgc:153436</name>
</gene>
<evidence type="ECO:0000256" key="10">
    <source>
        <dbReference type="ARBA" id="ARBA00022927"/>
    </source>
</evidence>
<dbReference type="PROSITE" id="PS51377">
    <property type="entry name" value="KIND"/>
    <property type="match status" value="1"/>
</dbReference>
<evidence type="ECO:0000313" key="18">
    <source>
        <dbReference type="RefSeq" id="XP_005159681.1"/>
    </source>
</evidence>
<evidence type="ECO:0000256" key="2">
    <source>
        <dbReference type="ARBA" id="ARBA00004245"/>
    </source>
</evidence>
<dbReference type="GO" id="GO:0003779">
    <property type="term" value="F:actin binding"/>
    <property type="evidence" value="ECO:0007669"/>
    <property type="project" value="UniProtKB-KW"/>
</dbReference>
<dbReference type="GO" id="GO:0030659">
    <property type="term" value="C:cytoplasmic vesicle membrane"/>
    <property type="evidence" value="ECO:0007669"/>
    <property type="project" value="UniProtKB-SubCell"/>
</dbReference>
<keyword evidence="12" id="KW-0009">Actin-binding</keyword>
<feature type="region of interest" description="Disordered" evidence="15">
    <location>
        <begin position="401"/>
        <end position="530"/>
    </location>
</feature>
<dbReference type="RefSeq" id="XP_005159681.1">
    <property type="nucleotide sequence ID" value="XM_005159624.6"/>
</dbReference>
<evidence type="ECO:0000256" key="9">
    <source>
        <dbReference type="ARBA" id="ARBA00022737"/>
    </source>
</evidence>
<evidence type="ECO:0000256" key="14">
    <source>
        <dbReference type="ARBA" id="ARBA00023329"/>
    </source>
</evidence>
<feature type="compositionally biased region" description="Basic and acidic residues" evidence="15">
    <location>
        <begin position="672"/>
        <end position="683"/>
    </location>
</feature>
<dbReference type="GO" id="GO:0015031">
    <property type="term" value="P:protein transport"/>
    <property type="evidence" value="ECO:0007669"/>
    <property type="project" value="UniProtKB-KW"/>
</dbReference>
<feature type="compositionally biased region" description="Low complexity" evidence="15">
    <location>
        <begin position="453"/>
        <end position="464"/>
    </location>
</feature>
<comment type="subcellular location">
    <subcellularLocation>
        <location evidence="3">Cell membrane</location>
        <topology evidence="3">Peripheral membrane protein</topology>
        <orientation evidence="3">Cytoplasmic side</orientation>
    </subcellularLocation>
    <subcellularLocation>
        <location evidence="2">Cytoplasm</location>
        <location evidence="2">Cytoskeleton</location>
    </subcellularLocation>
    <subcellularLocation>
        <location evidence="4">Cytoplasm</location>
        <location evidence="4">Cytosol</location>
    </subcellularLocation>
    <subcellularLocation>
        <location evidence="1">Cytoplasmic vesicle membrane</location>
        <topology evidence="1">Peripheral membrane protein</topology>
        <orientation evidence="1">Cytoplasmic side</orientation>
    </subcellularLocation>
</comment>
<keyword evidence="17" id="KW-1185">Reference proteome</keyword>
<feature type="region of interest" description="Disordered" evidence="15">
    <location>
        <begin position="1"/>
        <end position="23"/>
    </location>
</feature>
<evidence type="ECO:0000256" key="1">
    <source>
        <dbReference type="ARBA" id="ARBA00004180"/>
    </source>
</evidence>
<evidence type="ECO:0000256" key="5">
    <source>
        <dbReference type="ARBA" id="ARBA00010956"/>
    </source>
</evidence>
<evidence type="ECO:0000256" key="7">
    <source>
        <dbReference type="ARBA" id="ARBA00022475"/>
    </source>
</evidence>
<reference evidence="18" key="1">
    <citation type="submission" date="2025-08" db="UniProtKB">
        <authorList>
            <consortium name="RefSeq"/>
        </authorList>
    </citation>
    <scope>IDENTIFICATION</scope>
    <source>
        <strain evidence="18">Tuebingen</strain>
        <tissue evidence="18">Fibroblasts and whole tissue</tissue>
    </source>
</reference>
<dbReference type="GO" id="GO:0070649">
    <property type="term" value="P:formin-nucleated actin cable assembly"/>
    <property type="evidence" value="ECO:0007669"/>
    <property type="project" value="UniProtKB-ARBA"/>
</dbReference>
<dbReference type="InterPro" id="IPR013083">
    <property type="entry name" value="Znf_RING/FYVE/PHD"/>
</dbReference>
<evidence type="ECO:0000256" key="3">
    <source>
        <dbReference type="ARBA" id="ARBA00004413"/>
    </source>
</evidence>
<evidence type="ECO:0000256" key="13">
    <source>
        <dbReference type="ARBA" id="ARBA00023212"/>
    </source>
</evidence>
<dbReference type="PANTHER" id="PTHR21345">
    <property type="entry name" value="SPIRE"/>
    <property type="match status" value="1"/>
</dbReference>
<dbReference type="OrthoDB" id="10043757at2759"/>
<feature type="region of interest" description="Disordered" evidence="15">
    <location>
        <begin position="718"/>
        <end position="751"/>
    </location>
</feature>
<dbReference type="InterPro" id="IPR029901">
    <property type="entry name" value="Spire"/>
</dbReference>
<dbReference type="Gene3D" id="1.10.510.10">
    <property type="entry name" value="Transferase(Phosphotransferase) domain 1"/>
    <property type="match status" value="1"/>
</dbReference>
<keyword evidence="13" id="KW-0206">Cytoskeleton</keyword>
<dbReference type="AGR" id="ZFIN:ZDB-GENE-061013-119"/>
<feature type="compositionally biased region" description="Acidic residues" evidence="15">
    <location>
        <begin position="160"/>
        <end position="180"/>
    </location>
</feature>
<keyword evidence="10" id="KW-0653">Protein transport</keyword>
<evidence type="ECO:0000256" key="12">
    <source>
        <dbReference type="ARBA" id="ARBA00023203"/>
    </source>
</evidence>
<dbReference type="SMART" id="SM00750">
    <property type="entry name" value="KIND"/>
    <property type="match status" value="1"/>
</dbReference>
<protein>
    <submittedName>
        <fullName evidence="18">Protein spire homolog 1 isoform X8</fullName>
    </submittedName>
</protein>
<dbReference type="GO" id="GO:0005856">
    <property type="term" value="C:cytoskeleton"/>
    <property type="evidence" value="ECO:0007669"/>
    <property type="project" value="UniProtKB-SubCell"/>
</dbReference>
<feature type="region of interest" description="Disordered" evidence="15">
    <location>
        <begin position="160"/>
        <end position="183"/>
    </location>
</feature>
<feature type="compositionally biased region" description="Polar residues" evidence="15">
    <location>
        <begin position="515"/>
        <end position="524"/>
    </location>
</feature>
<dbReference type="PANTHER" id="PTHR21345:SF8">
    <property type="entry name" value="PROTEIN SPIRE HOMOLOG 1"/>
    <property type="match status" value="1"/>
</dbReference>
<proteinExistence type="inferred from homology"/>
<dbReference type="CDD" id="cd22065">
    <property type="entry name" value="WH2_Spire_1-2_r1"/>
    <property type="match status" value="1"/>
</dbReference>
<name>A0A8M2B6P4_DANRE</name>
<dbReference type="GO" id="GO:0016192">
    <property type="term" value="P:vesicle-mediated transport"/>
    <property type="evidence" value="ECO:0007669"/>
    <property type="project" value="InterPro"/>
</dbReference>
<evidence type="ECO:0000256" key="11">
    <source>
        <dbReference type="ARBA" id="ARBA00023136"/>
    </source>
</evidence>
<dbReference type="Pfam" id="PF16474">
    <property type="entry name" value="KIND"/>
    <property type="match status" value="1"/>
</dbReference>
<dbReference type="FunFam" id="1.10.510.10:FF:000455">
    <property type="entry name" value="protein spire homolog 1 isoform X1"/>
    <property type="match status" value="1"/>
</dbReference>
<dbReference type="GO" id="GO:0051295">
    <property type="term" value="P:establishment of meiotic spindle localization"/>
    <property type="evidence" value="ECO:0007669"/>
    <property type="project" value="UniProtKB-ARBA"/>
</dbReference>
<dbReference type="GO" id="GO:0005886">
    <property type="term" value="C:plasma membrane"/>
    <property type="evidence" value="ECO:0007669"/>
    <property type="project" value="UniProtKB-SubCell"/>
</dbReference>
<dbReference type="InterPro" id="IPR011011">
    <property type="entry name" value="Znf_FYVE_PHD"/>
</dbReference>
<dbReference type="GeneID" id="557962"/>
<dbReference type="InterPro" id="IPR011019">
    <property type="entry name" value="KIND_dom"/>
</dbReference>
<keyword evidence="14" id="KW-0968">Cytoplasmic vesicle</keyword>
<evidence type="ECO:0000256" key="6">
    <source>
        <dbReference type="ARBA" id="ARBA00022448"/>
    </source>
</evidence>
<organism evidence="17 18">
    <name type="scientific">Danio rerio</name>
    <name type="common">Zebrafish</name>
    <name type="synonym">Brachydanio rerio</name>
    <dbReference type="NCBI Taxonomy" id="7955"/>
    <lineage>
        <taxon>Eukaryota</taxon>
        <taxon>Metazoa</taxon>
        <taxon>Chordata</taxon>
        <taxon>Craniata</taxon>
        <taxon>Vertebrata</taxon>
        <taxon>Euteleostomi</taxon>
        <taxon>Actinopterygii</taxon>
        <taxon>Neopterygii</taxon>
        <taxon>Teleostei</taxon>
        <taxon>Ostariophysi</taxon>
        <taxon>Cypriniformes</taxon>
        <taxon>Danionidae</taxon>
        <taxon>Danioninae</taxon>
        <taxon>Danio</taxon>
    </lineage>
</organism>
<dbReference type="Proteomes" id="UP000000437">
    <property type="component" value="Chromosome 19"/>
</dbReference>
<keyword evidence="11" id="KW-0472">Membrane</keyword>
<accession>A0A8M2B6P4</accession>
<feature type="region of interest" description="Disordered" evidence="15">
    <location>
        <begin position="620"/>
        <end position="684"/>
    </location>
</feature>
<sequence length="751" mass="84856">MTDGGMLISPSALQDPGDGARPEDIAMDCTDGEEELCLEEILTLYSQPINEEQAWAVCYQCCRWLTQKHRRKETGVSPPGRIAGPGDVRIRKDGNVKLYQPSNPDKHTPPSSSIEIIESLGIMIYKALDYGLKEHEERELSPPLEQLIDLMTNMADTETDCPDEGYEATEEEDEGEEENAEVSNVRGYRDIISLCLSHLPSPSDAPNHYQAVCRALYAETKELRTFLEKIKSAKENLRKMEGETEEPVRDLNELQNADWARFWVQVMRDLRHGVKLKKVQERQYNPLAIEYQLTPYEMLMDDIRSKRYKLRKVMVNGDIPPRLKKSAHEIILEFIRSRPPLNPVSARKLKPHAPQPPTLHERILEEIRSERKLRPVSPDMIRRSRLDIPDGPRKLAISTLSLANGTSPARSPVNGVAGGHSLSQRKRLLKAPTLAELDSSDSEEEQSTRKSDSSSSISTSLVEDTSPESVMGKKPPPQFLPISSTPQPDKRIAPQRRHSIEKEAPTNIRHFLPPSRQNSKSLMSSDGKAHALGSGHAEEFCFPVECLTLTVEEVMHIRQVLVKAELEKFQQYKDIYNALKKGKLCFSCRSKKFSLFTWSYTCQFCKRPVCSQCCKKMKLPSKPHASLPISSLGPSILPKKEPGASSAPTDKTSSTSSHKKNSLQRSLSRSSKHGDRSSSKDELELPEQFTEDWSTMEVCVDCKKFINDIISNSRRNLSTKRARLHRRTHSVYSSSTSSSNYKPTERTIKEV</sequence>
<keyword evidence="8" id="KW-0963">Cytoplasm</keyword>
<feature type="domain" description="KIND" evidence="16">
    <location>
        <begin position="36"/>
        <end position="223"/>
    </location>
</feature>
<evidence type="ECO:0000313" key="17">
    <source>
        <dbReference type="Proteomes" id="UP000000437"/>
    </source>
</evidence>
<dbReference type="CDD" id="cd15767">
    <property type="entry name" value="FYVE_SPIR1"/>
    <property type="match status" value="1"/>
</dbReference>
<keyword evidence="9" id="KW-0677">Repeat</keyword>
<feature type="compositionally biased region" description="Low complexity" evidence="15">
    <location>
        <begin position="730"/>
        <end position="739"/>
    </location>
</feature>
<dbReference type="ZFIN" id="ZDB-GENE-061013-119">
    <property type="gene designation" value="spire1a"/>
</dbReference>
<evidence type="ECO:0000313" key="19">
    <source>
        <dbReference type="ZFIN" id="ZDB-GENE-061013-119"/>
    </source>
</evidence>
<dbReference type="GO" id="GO:0045010">
    <property type="term" value="P:actin nucleation"/>
    <property type="evidence" value="ECO:0007669"/>
    <property type="project" value="InterPro"/>
</dbReference>
<evidence type="ECO:0000256" key="4">
    <source>
        <dbReference type="ARBA" id="ARBA00004514"/>
    </source>
</evidence>
<dbReference type="CDD" id="cd22078">
    <property type="entry name" value="WH2_Spire1_r2-like"/>
    <property type="match status" value="1"/>
</dbReference>
<feature type="compositionally biased region" description="Basic and acidic residues" evidence="15">
    <location>
        <begin position="488"/>
        <end position="504"/>
    </location>
</feature>